<dbReference type="Gene3D" id="3.30.160.60">
    <property type="entry name" value="Classic Zinc Finger"/>
    <property type="match status" value="2"/>
</dbReference>
<dbReference type="PANTHER" id="PTHR16515">
    <property type="entry name" value="PR DOMAIN ZINC FINGER PROTEIN"/>
    <property type="match status" value="1"/>
</dbReference>
<dbReference type="KEGG" id="aten:116288138"/>
<dbReference type="PROSITE" id="PS50157">
    <property type="entry name" value="ZINC_FINGER_C2H2_2"/>
    <property type="match status" value="3"/>
</dbReference>
<protein>
    <submittedName>
        <fullName evidence="11">Zinc finger protein Xfin-like</fullName>
    </submittedName>
</protein>
<dbReference type="PROSITE" id="PS00028">
    <property type="entry name" value="ZINC_FINGER_C2H2_1"/>
    <property type="match status" value="3"/>
</dbReference>
<dbReference type="SMART" id="SM00355">
    <property type="entry name" value="ZnF_C2H2"/>
    <property type="match status" value="3"/>
</dbReference>
<evidence type="ECO:0000256" key="7">
    <source>
        <dbReference type="PROSITE-ProRule" id="PRU00042"/>
    </source>
</evidence>
<keyword evidence="10" id="KW-1185">Reference proteome</keyword>
<dbReference type="GO" id="GO:0010468">
    <property type="term" value="P:regulation of gene expression"/>
    <property type="evidence" value="ECO:0007669"/>
    <property type="project" value="TreeGrafter"/>
</dbReference>
<evidence type="ECO:0000256" key="3">
    <source>
        <dbReference type="ARBA" id="ARBA00022737"/>
    </source>
</evidence>
<feature type="region of interest" description="Disordered" evidence="8">
    <location>
        <begin position="139"/>
        <end position="181"/>
    </location>
</feature>
<proteinExistence type="predicted"/>
<comment type="subcellular location">
    <subcellularLocation>
        <location evidence="1">Nucleus</location>
    </subcellularLocation>
</comment>
<dbReference type="SUPFAM" id="SSF57667">
    <property type="entry name" value="beta-beta-alpha zinc fingers"/>
    <property type="match status" value="2"/>
</dbReference>
<evidence type="ECO:0000256" key="8">
    <source>
        <dbReference type="SAM" id="MobiDB-lite"/>
    </source>
</evidence>
<keyword evidence="6" id="KW-0539">Nucleus</keyword>
<feature type="domain" description="C2H2-type" evidence="9">
    <location>
        <begin position="91"/>
        <end position="119"/>
    </location>
</feature>
<name>A0A6P8HDL9_ACTTE</name>
<feature type="domain" description="C2H2-type" evidence="9">
    <location>
        <begin position="123"/>
        <end position="150"/>
    </location>
</feature>
<evidence type="ECO:0000256" key="5">
    <source>
        <dbReference type="ARBA" id="ARBA00022833"/>
    </source>
</evidence>
<sequence length="305" mass="36225">MDQFTNLQDFEQYYLNEIPTQCKKTLHLNNFNILSLKTHFLFLQNRSTTQSGGGQQTDQTSSYQCSKCQKTFTNKKTFKRHQREHDKEKSHKCPHCLKGFKRNSDLSKHLKTVHSKHNTKKEFKCGKCNKTFSEKNTFNAHVKEHSNQKKKRKLTSDDSTGPQRKKTRTASEPNRPRTFPVAEDPVKISDLLPDQQPTNTEYHRHWKRIRTRLANWYNYRLPSLNPDHLISYFHQVFRDQSTVFKLNISFGYILRNTVTDEVQYHYASRNNNNVFETPFQVVNESDLQPIENELRNLDILEWARQ</sequence>
<organism evidence="10 11">
    <name type="scientific">Actinia tenebrosa</name>
    <name type="common">Australian red waratah sea anemone</name>
    <dbReference type="NCBI Taxonomy" id="6105"/>
    <lineage>
        <taxon>Eukaryota</taxon>
        <taxon>Metazoa</taxon>
        <taxon>Cnidaria</taxon>
        <taxon>Anthozoa</taxon>
        <taxon>Hexacorallia</taxon>
        <taxon>Actiniaria</taxon>
        <taxon>Actiniidae</taxon>
        <taxon>Actinia</taxon>
    </lineage>
</organism>
<dbReference type="Pfam" id="PF00096">
    <property type="entry name" value="zf-C2H2"/>
    <property type="match status" value="2"/>
</dbReference>
<dbReference type="AlphaFoldDB" id="A0A6P8HDL9"/>
<dbReference type="Pfam" id="PF13894">
    <property type="entry name" value="zf-C2H2_4"/>
    <property type="match status" value="1"/>
</dbReference>
<dbReference type="Proteomes" id="UP000515163">
    <property type="component" value="Unplaced"/>
</dbReference>
<dbReference type="OrthoDB" id="5988713at2759"/>
<evidence type="ECO:0000256" key="4">
    <source>
        <dbReference type="ARBA" id="ARBA00022771"/>
    </source>
</evidence>
<dbReference type="RefSeq" id="XP_031550737.1">
    <property type="nucleotide sequence ID" value="XM_031694877.1"/>
</dbReference>
<keyword evidence="4 7" id="KW-0863">Zinc-finger</keyword>
<dbReference type="GO" id="GO:0005634">
    <property type="term" value="C:nucleus"/>
    <property type="evidence" value="ECO:0007669"/>
    <property type="project" value="UniProtKB-SubCell"/>
</dbReference>
<dbReference type="InterPro" id="IPR013087">
    <property type="entry name" value="Znf_C2H2_type"/>
</dbReference>
<feature type="domain" description="C2H2-type" evidence="9">
    <location>
        <begin position="63"/>
        <end position="90"/>
    </location>
</feature>
<keyword evidence="5" id="KW-0862">Zinc</keyword>
<dbReference type="InterPro" id="IPR050331">
    <property type="entry name" value="Zinc_finger"/>
</dbReference>
<evidence type="ECO:0000313" key="11">
    <source>
        <dbReference type="RefSeq" id="XP_031550737.1"/>
    </source>
</evidence>
<evidence type="ECO:0000313" key="10">
    <source>
        <dbReference type="Proteomes" id="UP000515163"/>
    </source>
</evidence>
<dbReference type="InterPro" id="IPR036236">
    <property type="entry name" value="Znf_C2H2_sf"/>
</dbReference>
<dbReference type="InParanoid" id="A0A6P8HDL9"/>
<dbReference type="GeneID" id="116288138"/>
<dbReference type="PANTHER" id="PTHR16515:SF66">
    <property type="entry name" value="C2H2-TYPE DOMAIN-CONTAINING PROTEIN"/>
    <property type="match status" value="1"/>
</dbReference>
<reference evidence="11" key="1">
    <citation type="submission" date="2025-08" db="UniProtKB">
        <authorList>
            <consortium name="RefSeq"/>
        </authorList>
    </citation>
    <scope>IDENTIFICATION</scope>
    <source>
        <tissue evidence="11">Tentacle</tissue>
    </source>
</reference>
<evidence type="ECO:0000256" key="1">
    <source>
        <dbReference type="ARBA" id="ARBA00004123"/>
    </source>
</evidence>
<keyword evidence="2" id="KW-0479">Metal-binding</keyword>
<keyword evidence="3" id="KW-0677">Repeat</keyword>
<evidence type="ECO:0000256" key="2">
    <source>
        <dbReference type="ARBA" id="ARBA00022723"/>
    </source>
</evidence>
<evidence type="ECO:0000256" key="6">
    <source>
        <dbReference type="ARBA" id="ARBA00023242"/>
    </source>
</evidence>
<evidence type="ECO:0000259" key="9">
    <source>
        <dbReference type="PROSITE" id="PS50157"/>
    </source>
</evidence>
<dbReference type="GO" id="GO:0008270">
    <property type="term" value="F:zinc ion binding"/>
    <property type="evidence" value="ECO:0007669"/>
    <property type="project" value="UniProtKB-KW"/>
</dbReference>
<gene>
    <name evidence="11" type="primary">LOC116288138</name>
</gene>
<accession>A0A6P8HDL9</accession>